<feature type="transmembrane region" description="Helical" evidence="2">
    <location>
        <begin position="31"/>
        <end position="48"/>
    </location>
</feature>
<keyword evidence="2" id="KW-0812">Transmembrane</keyword>
<name>A0A8H5FZE2_9AGAR</name>
<feature type="transmembrane region" description="Helical" evidence="2">
    <location>
        <begin position="282"/>
        <end position="305"/>
    </location>
</feature>
<reference evidence="3 4" key="1">
    <citation type="journal article" date="2020" name="ISME J.">
        <title>Uncovering the hidden diversity of litter-decomposition mechanisms in mushroom-forming fungi.</title>
        <authorList>
            <person name="Floudas D."/>
            <person name="Bentzer J."/>
            <person name="Ahren D."/>
            <person name="Johansson T."/>
            <person name="Persson P."/>
            <person name="Tunlid A."/>
        </authorList>
    </citation>
    <scope>NUCLEOTIDE SEQUENCE [LARGE SCALE GENOMIC DNA]</scope>
    <source>
        <strain evidence="3 4">CBS 291.85</strain>
    </source>
</reference>
<feature type="transmembrane region" description="Helical" evidence="2">
    <location>
        <begin position="118"/>
        <end position="137"/>
    </location>
</feature>
<evidence type="ECO:0000256" key="2">
    <source>
        <dbReference type="SAM" id="Phobius"/>
    </source>
</evidence>
<feature type="transmembrane region" description="Helical" evidence="2">
    <location>
        <begin position="149"/>
        <end position="176"/>
    </location>
</feature>
<dbReference type="Proteomes" id="UP000559256">
    <property type="component" value="Unassembled WGS sequence"/>
</dbReference>
<feature type="transmembrane region" description="Helical" evidence="2">
    <location>
        <begin position="60"/>
        <end position="86"/>
    </location>
</feature>
<sequence>MSTPLTQSESDLLHGDGVFMVNSMPALMVETLMWAFHIVAVSFAVYTLRRKPYFHHKPRVILTTMILSMFLIASVLFSLHIFGFAYQIKQIYLDPSVEGQSFSDKSNTTIPAINKGGFAYDILFVFEFLIGDSIVLWRTWTIWHGRRQIVWLPIFLWVASLGCLLAWIVTCAFQSIAKGGWTKFSILDDDQNILLLTSYVLSLSVNAFSTILIGFKAWQYSNHLKLYYANSSSPLKERISGILALLVESGVIYLIFSCMQLINFNGIRTPQQSVSGSALNIAGTVIAGIENQILGLYPTLIIILVNLRKTMWDSPHESSSSLMGTGSGLASNNTLRQSKSDGDGV</sequence>
<evidence type="ECO:0000256" key="1">
    <source>
        <dbReference type="SAM" id="MobiDB-lite"/>
    </source>
</evidence>
<protein>
    <submittedName>
        <fullName evidence="3">Uncharacterized protein</fullName>
    </submittedName>
</protein>
<feature type="compositionally biased region" description="Low complexity" evidence="1">
    <location>
        <begin position="318"/>
        <end position="331"/>
    </location>
</feature>
<feature type="region of interest" description="Disordered" evidence="1">
    <location>
        <begin position="318"/>
        <end position="345"/>
    </location>
</feature>
<proteinExistence type="predicted"/>
<feature type="transmembrane region" description="Helical" evidence="2">
    <location>
        <begin position="196"/>
        <end position="218"/>
    </location>
</feature>
<evidence type="ECO:0000313" key="3">
    <source>
        <dbReference type="EMBL" id="KAF5354584.1"/>
    </source>
</evidence>
<gene>
    <name evidence="3" type="ORF">D9758_011235</name>
</gene>
<dbReference type="AlphaFoldDB" id="A0A8H5FZE2"/>
<dbReference type="EMBL" id="JAACJM010000058">
    <property type="protein sequence ID" value="KAF5354584.1"/>
    <property type="molecule type" value="Genomic_DNA"/>
</dbReference>
<feature type="transmembrane region" description="Helical" evidence="2">
    <location>
        <begin position="239"/>
        <end position="262"/>
    </location>
</feature>
<organism evidence="3 4">
    <name type="scientific">Tetrapyrgos nigripes</name>
    <dbReference type="NCBI Taxonomy" id="182062"/>
    <lineage>
        <taxon>Eukaryota</taxon>
        <taxon>Fungi</taxon>
        <taxon>Dikarya</taxon>
        <taxon>Basidiomycota</taxon>
        <taxon>Agaricomycotina</taxon>
        <taxon>Agaricomycetes</taxon>
        <taxon>Agaricomycetidae</taxon>
        <taxon>Agaricales</taxon>
        <taxon>Marasmiineae</taxon>
        <taxon>Marasmiaceae</taxon>
        <taxon>Tetrapyrgos</taxon>
    </lineage>
</organism>
<dbReference type="OrthoDB" id="2744793at2759"/>
<comment type="caution">
    <text evidence="3">The sequence shown here is derived from an EMBL/GenBank/DDBJ whole genome shotgun (WGS) entry which is preliminary data.</text>
</comment>
<keyword evidence="4" id="KW-1185">Reference proteome</keyword>
<keyword evidence="2" id="KW-0472">Membrane</keyword>
<evidence type="ECO:0000313" key="4">
    <source>
        <dbReference type="Proteomes" id="UP000559256"/>
    </source>
</evidence>
<keyword evidence="2" id="KW-1133">Transmembrane helix</keyword>
<accession>A0A8H5FZE2</accession>